<evidence type="ECO:0000256" key="4">
    <source>
        <dbReference type="ARBA" id="ARBA00023098"/>
    </source>
</evidence>
<feature type="region of interest" description="Disordered" evidence="6">
    <location>
        <begin position="507"/>
        <end position="575"/>
    </location>
</feature>
<dbReference type="InterPro" id="IPR050301">
    <property type="entry name" value="NTE"/>
</dbReference>
<dbReference type="SUPFAM" id="SSF52151">
    <property type="entry name" value="FabD/lysophospholipase-like"/>
    <property type="match status" value="1"/>
</dbReference>
<protein>
    <submittedName>
        <fullName evidence="8">Acyl transferase/acyl hydrolase/lysophospholipase</fullName>
    </submittedName>
</protein>
<dbReference type="InterPro" id="IPR016035">
    <property type="entry name" value="Acyl_Trfase/lysoPLipase"/>
</dbReference>
<feature type="compositionally biased region" description="Basic residues" evidence="6">
    <location>
        <begin position="530"/>
        <end position="539"/>
    </location>
</feature>
<keyword evidence="8" id="KW-0808">Transferase</keyword>
<keyword evidence="4 5" id="KW-0443">Lipid metabolism</keyword>
<dbReference type="OrthoDB" id="10049244at2759"/>
<evidence type="ECO:0000256" key="3">
    <source>
        <dbReference type="ARBA" id="ARBA00022963"/>
    </source>
</evidence>
<accession>A0A6A6NQ59</accession>
<evidence type="ECO:0000256" key="5">
    <source>
        <dbReference type="PROSITE-ProRule" id="PRU01161"/>
    </source>
</evidence>
<keyword evidence="2 5" id="KW-0378">Hydrolase</keyword>
<dbReference type="InterPro" id="IPR002641">
    <property type="entry name" value="PNPLA_dom"/>
</dbReference>
<dbReference type="PROSITE" id="PS51635">
    <property type="entry name" value="PNPLA"/>
    <property type="match status" value="1"/>
</dbReference>
<evidence type="ECO:0000313" key="9">
    <source>
        <dbReference type="Proteomes" id="UP000799766"/>
    </source>
</evidence>
<dbReference type="GO" id="GO:0016740">
    <property type="term" value="F:transferase activity"/>
    <property type="evidence" value="ECO:0007669"/>
    <property type="project" value="UniProtKB-KW"/>
</dbReference>
<evidence type="ECO:0000256" key="2">
    <source>
        <dbReference type="ARBA" id="ARBA00022801"/>
    </source>
</evidence>
<dbReference type="Gene3D" id="3.40.1090.10">
    <property type="entry name" value="Cytosolic phospholipase A2 catalytic domain"/>
    <property type="match status" value="2"/>
</dbReference>
<dbReference type="Pfam" id="PF11815">
    <property type="entry name" value="DUF3336"/>
    <property type="match status" value="1"/>
</dbReference>
<feature type="active site" description="Nucleophile" evidence="5">
    <location>
        <position position="174"/>
    </location>
</feature>
<dbReference type="CDD" id="cd07230">
    <property type="entry name" value="Pat_TGL4-5_like"/>
    <property type="match status" value="1"/>
</dbReference>
<dbReference type="InterPro" id="IPR021771">
    <property type="entry name" value="Triacylglycerol_lipase_N"/>
</dbReference>
<name>A0A6A6NQ59_9PEZI</name>
<comment type="function">
    <text evidence="1">Probable lipid hydrolase.</text>
</comment>
<dbReference type="PANTHER" id="PTHR14226">
    <property type="entry name" value="NEUROPATHY TARGET ESTERASE/SWISS CHEESE D.MELANOGASTER"/>
    <property type="match status" value="1"/>
</dbReference>
<keyword evidence="3 5" id="KW-0442">Lipid degradation</keyword>
<keyword evidence="9" id="KW-1185">Reference proteome</keyword>
<dbReference type="EMBL" id="MU001694">
    <property type="protein sequence ID" value="KAF2453871.1"/>
    <property type="molecule type" value="Genomic_DNA"/>
</dbReference>
<dbReference type="Pfam" id="PF01734">
    <property type="entry name" value="Patatin"/>
    <property type="match status" value="1"/>
</dbReference>
<comment type="caution">
    <text evidence="5">Lacks conserved residue(s) required for the propagation of feature annotation.</text>
</comment>
<feature type="non-terminal residue" evidence="8">
    <location>
        <position position="575"/>
    </location>
</feature>
<evidence type="ECO:0000256" key="1">
    <source>
        <dbReference type="ARBA" id="ARBA00002682"/>
    </source>
</evidence>
<evidence type="ECO:0000256" key="6">
    <source>
        <dbReference type="SAM" id="MobiDB-lite"/>
    </source>
</evidence>
<organism evidence="8 9">
    <name type="scientific">Lineolata rhizophorae</name>
    <dbReference type="NCBI Taxonomy" id="578093"/>
    <lineage>
        <taxon>Eukaryota</taxon>
        <taxon>Fungi</taxon>
        <taxon>Dikarya</taxon>
        <taxon>Ascomycota</taxon>
        <taxon>Pezizomycotina</taxon>
        <taxon>Dothideomycetes</taxon>
        <taxon>Dothideomycetes incertae sedis</taxon>
        <taxon>Lineolatales</taxon>
        <taxon>Lineolataceae</taxon>
        <taxon>Lineolata</taxon>
    </lineage>
</organism>
<dbReference type="Proteomes" id="UP000799766">
    <property type="component" value="Unassembled WGS sequence"/>
</dbReference>
<evidence type="ECO:0000313" key="8">
    <source>
        <dbReference type="EMBL" id="KAF2453871.1"/>
    </source>
</evidence>
<feature type="domain" description="PNPLA" evidence="7">
    <location>
        <begin position="141"/>
        <end position="338"/>
    </location>
</feature>
<evidence type="ECO:0000259" key="7">
    <source>
        <dbReference type="PROSITE" id="PS51635"/>
    </source>
</evidence>
<reference evidence="8" key="1">
    <citation type="journal article" date="2020" name="Stud. Mycol.">
        <title>101 Dothideomycetes genomes: a test case for predicting lifestyles and emergence of pathogens.</title>
        <authorList>
            <person name="Haridas S."/>
            <person name="Albert R."/>
            <person name="Binder M."/>
            <person name="Bloem J."/>
            <person name="Labutti K."/>
            <person name="Salamov A."/>
            <person name="Andreopoulos B."/>
            <person name="Baker S."/>
            <person name="Barry K."/>
            <person name="Bills G."/>
            <person name="Bluhm B."/>
            <person name="Cannon C."/>
            <person name="Castanera R."/>
            <person name="Culley D."/>
            <person name="Daum C."/>
            <person name="Ezra D."/>
            <person name="Gonzalez J."/>
            <person name="Henrissat B."/>
            <person name="Kuo A."/>
            <person name="Liang C."/>
            <person name="Lipzen A."/>
            <person name="Lutzoni F."/>
            <person name="Magnuson J."/>
            <person name="Mondo S."/>
            <person name="Nolan M."/>
            <person name="Ohm R."/>
            <person name="Pangilinan J."/>
            <person name="Park H.-J."/>
            <person name="Ramirez L."/>
            <person name="Alfaro M."/>
            <person name="Sun H."/>
            <person name="Tritt A."/>
            <person name="Yoshinaga Y."/>
            <person name="Zwiers L.-H."/>
            <person name="Turgeon B."/>
            <person name="Goodwin S."/>
            <person name="Spatafora J."/>
            <person name="Crous P."/>
            <person name="Grigoriev I."/>
        </authorList>
    </citation>
    <scope>NUCLEOTIDE SEQUENCE</scope>
    <source>
        <strain evidence="8">ATCC 16933</strain>
    </source>
</reference>
<proteinExistence type="predicted"/>
<feature type="short sequence motif" description="GXGXXG" evidence="5">
    <location>
        <begin position="145"/>
        <end position="150"/>
    </location>
</feature>
<dbReference type="GO" id="GO:0006641">
    <property type="term" value="P:triglyceride metabolic process"/>
    <property type="evidence" value="ECO:0007669"/>
    <property type="project" value="UniProtKB-ARBA"/>
</dbReference>
<dbReference type="AlphaFoldDB" id="A0A6A6NQ59"/>
<dbReference type="GO" id="GO:0004806">
    <property type="term" value="F:triacylglycerol lipase activity"/>
    <property type="evidence" value="ECO:0007669"/>
    <property type="project" value="InterPro"/>
</dbReference>
<dbReference type="GO" id="GO:0016042">
    <property type="term" value="P:lipid catabolic process"/>
    <property type="evidence" value="ECO:0007669"/>
    <property type="project" value="UniProtKB-UniRule"/>
</dbReference>
<feature type="short sequence motif" description="GXSXG" evidence="5">
    <location>
        <begin position="172"/>
        <end position="176"/>
    </location>
</feature>
<sequence>MREATSYASWRAAAATLDRLEGADAWKADDGSTEYDAALVAARLAQLDDARRSGDAGRMLFLVRTALTRGVGGMGALRLYRHAHIGTKRLIERYIESARETIDALLTVSARQQGCGPAAVEPRVLLEQMLNARQAFGRSALLLSGGGTFGMTHIGVVRTLWEEKLLPRIISGASAGSIVCAVLCTKTDAEIPFVLDEFCYGDLDVFERAGVDDGVLRKAARFLKYGAVFDIANLVRVMRALLGDLTFQEAYNRTRRILNICVSSEGVYELPRLLNYITAPNVMIWSAVAASCSVPVIFSAASLMAKDPKTGKEVPWNPSPQRYIDGSVDNDLPMNRLAEMFNVNHFIVSQVNPHVVPFLSKEEDAIAHSANNPSASSSLGPTLFNTLANLAKSEALHRLHILAELGVFPTTLTKVRSVLSQRYAGDITIFPHIPPSHFPRVLSNPTPDFMVASALAGQRATWPKLSRIQNHCAIELALDDAVQQLRARVVFSPSQVDLRLSAYAGGGGVVGRPAAPRRMRPRSERGSGTVKRRRSRPPRTQRFDSDDDSDDDVAHGGPHAQHRFLNLQSTTQPLP</sequence>
<dbReference type="PANTHER" id="PTHR14226:SF10">
    <property type="entry name" value="TRIACYLGLYCEROL LIPASE 4-RELATED"/>
    <property type="match status" value="1"/>
</dbReference>
<feature type="active site" description="Proton acceptor" evidence="5">
    <location>
        <position position="325"/>
    </location>
</feature>
<gene>
    <name evidence="8" type="ORF">BDY21DRAFT_309675</name>
</gene>
<feature type="compositionally biased region" description="Polar residues" evidence="6">
    <location>
        <begin position="566"/>
        <end position="575"/>
    </location>
</feature>